<organism evidence="1">
    <name type="scientific">Rhipicephalus appendiculatus</name>
    <name type="common">Brown ear tick</name>
    <dbReference type="NCBI Taxonomy" id="34631"/>
    <lineage>
        <taxon>Eukaryota</taxon>
        <taxon>Metazoa</taxon>
        <taxon>Ecdysozoa</taxon>
        <taxon>Arthropoda</taxon>
        <taxon>Chelicerata</taxon>
        <taxon>Arachnida</taxon>
        <taxon>Acari</taxon>
        <taxon>Parasitiformes</taxon>
        <taxon>Ixodida</taxon>
        <taxon>Ixodoidea</taxon>
        <taxon>Ixodidae</taxon>
        <taxon>Rhipicephalinae</taxon>
        <taxon>Rhipicephalus</taxon>
        <taxon>Rhipicephalus</taxon>
    </lineage>
</organism>
<protein>
    <submittedName>
        <fullName evidence="1">Uncharacterized protein</fullName>
    </submittedName>
</protein>
<evidence type="ECO:0000313" key="1">
    <source>
        <dbReference type="EMBL" id="JAP76354.1"/>
    </source>
</evidence>
<dbReference type="EMBL" id="GEDV01012203">
    <property type="protein sequence ID" value="JAP76354.1"/>
    <property type="molecule type" value="Transcribed_RNA"/>
</dbReference>
<name>A0A131YAL0_RHIAP</name>
<proteinExistence type="predicted"/>
<accession>A0A131YAL0</accession>
<reference evidence="1" key="1">
    <citation type="journal article" date="2016" name="Ticks Tick Borne Dis.">
        <title>De novo assembly and annotation of the salivary gland transcriptome of Rhipicephalus appendiculatus male and female ticks during blood feeding.</title>
        <authorList>
            <person name="de Castro M.H."/>
            <person name="de Klerk D."/>
            <person name="Pienaar R."/>
            <person name="Latif A.A."/>
            <person name="Rees D.J."/>
            <person name="Mans B.J."/>
        </authorList>
    </citation>
    <scope>NUCLEOTIDE SEQUENCE</scope>
    <source>
        <tissue evidence="1">Salivary glands</tissue>
    </source>
</reference>
<sequence length="124" mass="13939">MLCKTKSRSVSLCSLVTSSRTLELQSTFRLHTLVCWSYLKEAIVYLKIFKHMWFLIRKMCVCSGLCAVFNYKMHVLCGVFDTDIVFPSAQLHHLASVSSSLKRATVGATEALLESKMVLRGCAL</sequence>
<dbReference type="AlphaFoldDB" id="A0A131YAL0"/>